<dbReference type="Proteomes" id="UP001363151">
    <property type="component" value="Unassembled WGS sequence"/>
</dbReference>
<name>A0ABR1FLH9_AURAN</name>
<reference evidence="2 3" key="1">
    <citation type="submission" date="2024-03" db="EMBL/GenBank/DDBJ databases">
        <title>Aureococcus anophagefferens CCMP1851 and Kratosvirus quantuckense: Draft genome of a second virus-susceptible host strain in the model system.</title>
        <authorList>
            <person name="Chase E."/>
            <person name="Truchon A.R."/>
            <person name="Schepens W."/>
            <person name="Wilhelm S.W."/>
        </authorList>
    </citation>
    <scope>NUCLEOTIDE SEQUENCE [LARGE SCALE GENOMIC DNA]</scope>
    <source>
        <strain evidence="2 3">CCMP1851</strain>
    </source>
</reference>
<feature type="chain" id="PRO_5047363633" evidence="1">
    <location>
        <begin position="18"/>
        <end position="364"/>
    </location>
</feature>
<evidence type="ECO:0000313" key="2">
    <source>
        <dbReference type="EMBL" id="KAK7233039.1"/>
    </source>
</evidence>
<organism evidence="2 3">
    <name type="scientific">Aureococcus anophagefferens</name>
    <name type="common">Harmful bloom alga</name>
    <dbReference type="NCBI Taxonomy" id="44056"/>
    <lineage>
        <taxon>Eukaryota</taxon>
        <taxon>Sar</taxon>
        <taxon>Stramenopiles</taxon>
        <taxon>Ochrophyta</taxon>
        <taxon>Pelagophyceae</taxon>
        <taxon>Pelagomonadales</taxon>
        <taxon>Pelagomonadaceae</taxon>
        <taxon>Aureococcus</taxon>
    </lineage>
</organism>
<evidence type="ECO:0000256" key="1">
    <source>
        <dbReference type="SAM" id="SignalP"/>
    </source>
</evidence>
<gene>
    <name evidence="2" type="ORF">SO694_00039121</name>
</gene>
<keyword evidence="3" id="KW-1185">Reference proteome</keyword>
<keyword evidence="1" id="KW-0732">Signal</keyword>
<protein>
    <submittedName>
        <fullName evidence="2">Uncharacterized protein</fullName>
    </submittedName>
</protein>
<proteinExistence type="predicted"/>
<feature type="signal peptide" evidence="1">
    <location>
        <begin position="1"/>
        <end position="17"/>
    </location>
</feature>
<dbReference type="EMBL" id="JBBJCI010000364">
    <property type="protein sequence ID" value="KAK7233039.1"/>
    <property type="molecule type" value="Genomic_DNA"/>
</dbReference>
<sequence length="364" mass="41094">MMFLFLLLVAVVVGALGTIYTKWEQVEAFLATKMCAVLSKKMGAEVKIDKLTMRPLQGTCAMEGLTLPNGPGDWEAPYFMRMEEVHVQCAGAFRGFVTMPGLASVPCFELNSFKAGFDTRMIDTMKVSGVRLFIESHDKVSNNDYLAAFEKKEKAAKTAKMQKKRKAELEWMLKWSKDEDKPGLEKAYAQYNAEVDAEEAEEHVSVMDTLKAGGTEALREKIKAKIAKKKEESEMKKMSKASKKVADGEKMAVGKMTITDCHLSIKGTKFRLDKDYVVRAFRGTMGELKNHCVVGVMQRAMSDSFEHKKEKVMAHRQEKFEAKKEYVQEKKQQAKDFVAERVELRKTQLKSMFGSKKADEPAAN</sequence>
<evidence type="ECO:0000313" key="3">
    <source>
        <dbReference type="Proteomes" id="UP001363151"/>
    </source>
</evidence>
<comment type="caution">
    <text evidence="2">The sequence shown here is derived from an EMBL/GenBank/DDBJ whole genome shotgun (WGS) entry which is preliminary data.</text>
</comment>
<accession>A0ABR1FLH9</accession>